<evidence type="ECO:0000256" key="2">
    <source>
        <dbReference type="ARBA" id="ARBA00008107"/>
    </source>
</evidence>
<evidence type="ECO:0000256" key="6">
    <source>
        <dbReference type="ARBA" id="ARBA00022592"/>
    </source>
</evidence>
<dbReference type="Pfam" id="PF01895">
    <property type="entry name" value="PhoU"/>
    <property type="match status" value="2"/>
</dbReference>
<dbReference type="InterPro" id="IPR038078">
    <property type="entry name" value="PhoU-like_sf"/>
</dbReference>
<dbReference type="InterPro" id="IPR026022">
    <property type="entry name" value="PhoU_dom"/>
</dbReference>
<accession>A0A9D7XE05</accession>
<comment type="subunit">
    <text evidence="3 8">Homodimer.</text>
</comment>
<evidence type="ECO:0000313" key="10">
    <source>
        <dbReference type="EMBL" id="MBK9717250.1"/>
    </source>
</evidence>
<evidence type="ECO:0000256" key="4">
    <source>
        <dbReference type="ARBA" id="ARBA00022448"/>
    </source>
</evidence>
<proteinExistence type="inferred from homology"/>
<name>A0A9D7XE05_9BACT</name>
<evidence type="ECO:0000256" key="7">
    <source>
        <dbReference type="ARBA" id="ARBA00056181"/>
    </source>
</evidence>
<dbReference type="GO" id="GO:0045936">
    <property type="term" value="P:negative regulation of phosphate metabolic process"/>
    <property type="evidence" value="ECO:0007669"/>
    <property type="project" value="InterPro"/>
</dbReference>
<evidence type="ECO:0000256" key="5">
    <source>
        <dbReference type="ARBA" id="ARBA00022490"/>
    </source>
</evidence>
<gene>
    <name evidence="10" type="primary">phoU</name>
    <name evidence="10" type="ORF">IPO85_07030</name>
</gene>
<protein>
    <recommendedName>
        <fullName evidence="8">Phosphate-specific transport system accessory protein PhoU</fullName>
    </recommendedName>
</protein>
<sequence>MLQIDHEISELKSNILEMWDLIIMQLDNAYLALKEGDKDIAHGVQQREKRVNAYELNIDRRCEDFIALYQPVASDLRYVLANLKINTNLERIGDIACGITEYITDTDQDFNKEMMNLMDVEKMLQISIEMVKDLREAFTFENTQMARTIFKRDKILDKINESGSTQTLLCLDQFPNEKRQALHLLSIMRKIERIGDQSKNIAEEIIFYIEAKVVKHKKKGKEKEV</sequence>
<comment type="similarity">
    <text evidence="2 8">Belongs to the PhoU family.</text>
</comment>
<evidence type="ECO:0000313" key="11">
    <source>
        <dbReference type="Proteomes" id="UP000808349"/>
    </source>
</evidence>
<organism evidence="10 11">
    <name type="scientific">Candidatus Defluviibacterium haderslevense</name>
    <dbReference type="NCBI Taxonomy" id="2981993"/>
    <lineage>
        <taxon>Bacteria</taxon>
        <taxon>Pseudomonadati</taxon>
        <taxon>Bacteroidota</taxon>
        <taxon>Saprospiria</taxon>
        <taxon>Saprospirales</taxon>
        <taxon>Saprospiraceae</taxon>
        <taxon>Candidatus Defluviibacterium</taxon>
    </lineage>
</organism>
<dbReference type="SUPFAM" id="SSF109755">
    <property type="entry name" value="PhoU-like"/>
    <property type="match status" value="1"/>
</dbReference>
<dbReference type="GO" id="GO:0030643">
    <property type="term" value="P:intracellular phosphate ion homeostasis"/>
    <property type="evidence" value="ECO:0007669"/>
    <property type="project" value="InterPro"/>
</dbReference>
<dbReference type="PIRSF" id="PIRSF003107">
    <property type="entry name" value="PhoU"/>
    <property type="match status" value="1"/>
</dbReference>
<reference evidence="10 11" key="1">
    <citation type="submission" date="2020-10" db="EMBL/GenBank/DDBJ databases">
        <title>Connecting structure to function with the recovery of over 1000 high-quality activated sludge metagenome-assembled genomes encoding full-length rRNA genes using long-read sequencing.</title>
        <authorList>
            <person name="Singleton C.M."/>
            <person name="Petriglieri F."/>
            <person name="Kristensen J.M."/>
            <person name="Kirkegaard R.H."/>
            <person name="Michaelsen T.Y."/>
            <person name="Andersen M.H."/>
            <person name="Karst S.M."/>
            <person name="Dueholm M.S."/>
            <person name="Nielsen P.H."/>
            <person name="Albertsen M."/>
        </authorList>
    </citation>
    <scope>NUCLEOTIDE SEQUENCE [LARGE SCALE GENOMIC DNA]</scope>
    <source>
        <strain evidence="10">Ribe_18-Q3-R11-54_BAT3C.373</strain>
    </source>
</reference>
<dbReference type="GO" id="GO:0006817">
    <property type="term" value="P:phosphate ion transport"/>
    <property type="evidence" value="ECO:0007669"/>
    <property type="project" value="UniProtKB-KW"/>
</dbReference>
<dbReference type="Proteomes" id="UP000808349">
    <property type="component" value="Unassembled WGS sequence"/>
</dbReference>
<evidence type="ECO:0000256" key="8">
    <source>
        <dbReference type="PIRNR" id="PIRNR003107"/>
    </source>
</evidence>
<dbReference type="PANTHER" id="PTHR42930">
    <property type="entry name" value="PHOSPHATE-SPECIFIC TRANSPORT SYSTEM ACCESSORY PROTEIN PHOU"/>
    <property type="match status" value="1"/>
</dbReference>
<dbReference type="FunFam" id="1.20.58.220:FF:000004">
    <property type="entry name" value="Phosphate-specific transport system accessory protein PhoU"/>
    <property type="match status" value="1"/>
</dbReference>
<keyword evidence="6 8" id="KW-0592">Phosphate transport</keyword>
<dbReference type="AlphaFoldDB" id="A0A9D7XE05"/>
<dbReference type="PANTHER" id="PTHR42930:SF3">
    <property type="entry name" value="PHOSPHATE-SPECIFIC TRANSPORT SYSTEM ACCESSORY PROTEIN PHOU"/>
    <property type="match status" value="1"/>
</dbReference>
<dbReference type="InterPro" id="IPR028366">
    <property type="entry name" value="PhoU"/>
</dbReference>
<comment type="subcellular location">
    <subcellularLocation>
        <location evidence="1 8">Cytoplasm</location>
    </subcellularLocation>
</comment>
<evidence type="ECO:0000256" key="3">
    <source>
        <dbReference type="ARBA" id="ARBA00011738"/>
    </source>
</evidence>
<dbReference type="Gene3D" id="1.20.58.220">
    <property type="entry name" value="Phosphate transport system protein phou homolog 2, domain 2"/>
    <property type="match status" value="2"/>
</dbReference>
<feature type="domain" description="PhoU" evidence="9">
    <location>
        <begin position="15"/>
        <end position="102"/>
    </location>
</feature>
<dbReference type="EMBL" id="JADKFW010000004">
    <property type="protein sequence ID" value="MBK9717250.1"/>
    <property type="molecule type" value="Genomic_DNA"/>
</dbReference>
<dbReference type="NCBIfam" id="TIGR02135">
    <property type="entry name" value="phoU_full"/>
    <property type="match status" value="1"/>
</dbReference>
<evidence type="ECO:0000256" key="1">
    <source>
        <dbReference type="ARBA" id="ARBA00004496"/>
    </source>
</evidence>
<evidence type="ECO:0000259" key="9">
    <source>
        <dbReference type="Pfam" id="PF01895"/>
    </source>
</evidence>
<keyword evidence="4 8" id="KW-0813">Transport</keyword>
<feature type="domain" description="PhoU" evidence="9">
    <location>
        <begin position="120"/>
        <end position="205"/>
    </location>
</feature>
<dbReference type="GO" id="GO:0005737">
    <property type="term" value="C:cytoplasm"/>
    <property type="evidence" value="ECO:0007669"/>
    <property type="project" value="UniProtKB-SubCell"/>
</dbReference>
<comment type="function">
    <text evidence="7 8">Plays a role in the regulation of phosphate uptake.</text>
</comment>
<keyword evidence="5 8" id="KW-0963">Cytoplasm</keyword>
<comment type="caution">
    <text evidence="10">The sequence shown here is derived from an EMBL/GenBank/DDBJ whole genome shotgun (WGS) entry which is preliminary data.</text>
</comment>